<dbReference type="Gene3D" id="4.10.240.10">
    <property type="entry name" value="Zn(2)-C6 fungal-type DNA-binding domain"/>
    <property type="match status" value="1"/>
</dbReference>
<dbReference type="GO" id="GO:0008270">
    <property type="term" value="F:zinc ion binding"/>
    <property type="evidence" value="ECO:0007669"/>
    <property type="project" value="UniProtKB-KW"/>
</dbReference>
<feature type="compositionally biased region" description="Polar residues" evidence="7">
    <location>
        <begin position="687"/>
        <end position="699"/>
    </location>
</feature>
<accession>A0A6G1GFR8</accession>
<evidence type="ECO:0000259" key="8">
    <source>
        <dbReference type="PROSITE" id="PS50048"/>
    </source>
</evidence>
<evidence type="ECO:0000256" key="3">
    <source>
        <dbReference type="ARBA" id="ARBA00023015"/>
    </source>
</evidence>
<dbReference type="PROSITE" id="PS00463">
    <property type="entry name" value="ZN2_CY6_FUNGAL_1"/>
    <property type="match status" value="1"/>
</dbReference>
<dbReference type="Proteomes" id="UP000504638">
    <property type="component" value="Unplaced"/>
</dbReference>
<dbReference type="OrthoDB" id="10018191at2759"/>
<dbReference type="GO" id="GO:0006351">
    <property type="term" value="P:DNA-templated transcription"/>
    <property type="evidence" value="ECO:0007669"/>
    <property type="project" value="InterPro"/>
</dbReference>
<dbReference type="InterPro" id="IPR013087">
    <property type="entry name" value="Znf_C2H2_type"/>
</dbReference>
<feature type="region of interest" description="Disordered" evidence="7">
    <location>
        <begin position="974"/>
        <end position="996"/>
    </location>
</feature>
<dbReference type="InterPro" id="IPR007219">
    <property type="entry name" value="XnlR_reg_dom"/>
</dbReference>
<dbReference type="InterPro" id="IPR036236">
    <property type="entry name" value="Znf_C2H2_sf"/>
</dbReference>
<evidence type="ECO:0008006" key="13">
    <source>
        <dbReference type="Google" id="ProtNLM"/>
    </source>
</evidence>
<keyword evidence="3" id="KW-0805">Transcription regulation</keyword>
<dbReference type="PANTHER" id="PTHR47660:SF7">
    <property type="entry name" value="TRANSCRIPTION FACTOR WITH C2H2 AND ZN(2)-CYS(6) DNA BINDING DOMAIN (EUROFUNG)"/>
    <property type="match status" value="1"/>
</dbReference>
<organism evidence="10">
    <name type="scientific">Eremomyces bilateralis CBS 781.70</name>
    <dbReference type="NCBI Taxonomy" id="1392243"/>
    <lineage>
        <taxon>Eukaryota</taxon>
        <taxon>Fungi</taxon>
        <taxon>Dikarya</taxon>
        <taxon>Ascomycota</taxon>
        <taxon>Pezizomycotina</taxon>
        <taxon>Dothideomycetes</taxon>
        <taxon>Dothideomycetes incertae sedis</taxon>
        <taxon>Eremomycetales</taxon>
        <taxon>Eremomycetaceae</taxon>
        <taxon>Eremomyces</taxon>
    </lineage>
</organism>
<dbReference type="SMART" id="SM00066">
    <property type="entry name" value="GAL4"/>
    <property type="match status" value="1"/>
</dbReference>
<protein>
    <recommendedName>
        <fullName evidence="13">Zn(2)-C6 fungal-type domain-containing protein</fullName>
    </recommendedName>
</protein>
<dbReference type="GeneID" id="54414373"/>
<keyword evidence="11" id="KW-1185">Reference proteome</keyword>
<dbReference type="SUPFAM" id="SSF57701">
    <property type="entry name" value="Zn2/Cys6 DNA-binding domain"/>
    <property type="match status" value="1"/>
</dbReference>
<reference evidence="12" key="3">
    <citation type="submission" date="2025-04" db="UniProtKB">
        <authorList>
            <consortium name="RefSeq"/>
        </authorList>
    </citation>
    <scope>IDENTIFICATION</scope>
    <source>
        <strain evidence="12">CBS 781.70</strain>
    </source>
</reference>
<reference evidence="10 12" key="1">
    <citation type="submission" date="2020-01" db="EMBL/GenBank/DDBJ databases">
        <authorList>
            <consortium name="DOE Joint Genome Institute"/>
            <person name="Haridas S."/>
            <person name="Albert R."/>
            <person name="Binder M."/>
            <person name="Bloem J."/>
            <person name="Labutti K."/>
            <person name="Salamov A."/>
            <person name="Andreopoulos B."/>
            <person name="Baker S.E."/>
            <person name="Barry K."/>
            <person name="Bills G."/>
            <person name="Bluhm B.H."/>
            <person name="Cannon C."/>
            <person name="Castanera R."/>
            <person name="Culley D.E."/>
            <person name="Daum C."/>
            <person name="Ezra D."/>
            <person name="Gonzalez J.B."/>
            <person name="Henrissat B."/>
            <person name="Kuo A."/>
            <person name="Liang C."/>
            <person name="Lipzen A."/>
            <person name="Lutzoni F."/>
            <person name="Magnuson J."/>
            <person name="Mondo S."/>
            <person name="Nolan M."/>
            <person name="Ohm R."/>
            <person name="Pangilinan J."/>
            <person name="Park H.-J."/>
            <person name="Ramirez L."/>
            <person name="Alfaro M."/>
            <person name="Sun H."/>
            <person name="Tritt A."/>
            <person name="Yoshinaga Y."/>
            <person name="Zwiers L.-H."/>
            <person name="Turgeon B.G."/>
            <person name="Goodwin S.B."/>
            <person name="Spatafora J.W."/>
            <person name="Crous P.W."/>
            <person name="Grigoriev I.V."/>
        </authorList>
    </citation>
    <scope>NUCLEOTIDE SEQUENCE</scope>
    <source>
        <strain evidence="10 12">CBS 781.70</strain>
    </source>
</reference>
<evidence type="ECO:0000256" key="7">
    <source>
        <dbReference type="SAM" id="MobiDB-lite"/>
    </source>
</evidence>
<dbReference type="RefSeq" id="XP_033538331.1">
    <property type="nucleotide sequence ID" value="XM_033673803.1"/>
</dbReference>
<dbReference type="CDD" id="cd00067">
    <property type="entry name" value="GAL4"/>
    <property type="match status" value="1"/>
</dbReference>
<feature type="domain" description="C2H2-type" evidence="9">
    <location>
        <begin position="33"/>
        <end position="60"/>
    </location>
</feature>
<dbReference type="PROSITE" id="PS50048">
    <property type="entry name" value="ZN2_CY6_FUNGAL_2"/>
    <property type="match status" value="1"/>
</dbReference>
<feature type="domain" description="Zn(2)-C6 fungal-type" evidence="8">
    <location>
        <begin position="80"/>
        <end position="109"/>
    </location>
</feature>
<dbReference type="AlphaFoldDB" id="A0A6G1GFR8"/>
<dbReference type="Pfam" id="PF00172">
    <property type="entry name" value="Zn_clus"/>
    <property type="match status" value="1"/>
</dbReference>
<dbReference type="EMBL" id="ML975150">
    <property type="protein sequence ID" value="KAF1816700.1"/>
    <property type="molecule type" value="Genomic_DNA"/>
</dbReference>
<feature type="compositionally biased region" description="Polar residues" evidence="7">
    <location>
        <begin position="974"/>
        <end position="988"/>
    </location>
</feature>
<dbReference type="CDD" id="cd12148">
    <property type="entry name" value="fungal_TF_MHR"/>
    <property type="match status" value="1"/>
</dbReference>
<dbReference type="Gene3D" id="3.30.160.60">
    <property type="entry name" value="Classic Zinc Finger"/>
    <property type="match status" value="1"/>
</dbReference>
<feature type="region of interest" description="Disordered" evidence="7">
    <location>
        <begin position="687"/>
        <end position="718"/>
    </location>
</feature>
<dbReference type="PROSITE" id="PS50157">
    <property type="entry name" value="ZINC_FINGER_C2H2_2"/>
    <property type="match status" value="2"/>
</dbReference>
<keyword evidence="4" id="KW-0804">Transcription</keyword>
<evidence type="ECO:0000313" key="12">
    <source>
        <dbReference type="RefSeq" id="XP_033538331.1"/>
    </source>
</evidence>
<keyword evidence="2" id="KW-0862">Zinc</keyword>
<dbReference type="SUPFAM" id="SSF57667">
    <property type="entry name" value="beta-beta-alpha zinc fingers"/>
    <property type="match status" value="1"/>
</dbReference>
<evidence type="ECO:0000256" key="1">
    <source>
        <dbReference type="ARBA" id="ARBA00022723"/>
    </source>
</evidence>
<keyword evidence="5" id="KW-0539">Nucleus</keyword>
<evidence type="ECO:0000256" key="4">
    <source>
        <dbReference type="ARBA" id="ARBA00023163"/>
    </source>
</evidence>
<feature type="compositionally biased region" description="Polar residues" evidence="7">
    <location>
        <begin position="807"/>
        <end position="820"/>
    </location>
</feature>
<keyword evidence="6" id="KW-0863">Zinc-finger</keyword>
<dbReference type="GO" id="GO:0003677">
    <property type="term" value="F:DNA binding"/>
    <property type="evidence" value="ECO:0007669"/>
    <property type="project" value="InterPro"/>
</dbReference>
<proteinExistence type="predicted"/>
<evidence type="ECO:0000256" key="6">
    <source>
        <dbReference type="PROSITE-ProRule" id="PRU00042"/>
    </source>
</evidence>
<dbReference type="PANTHER" id="PTHR47660">
    <property type="entry name" value="TRANSCRIPTION FACTOR WITH C2H2 AND ZN(2)-CYS(6) DNA BINDING DOMAIN (EUROFUNG)-RELATED-RELATED"/>
    <property type="match status" value="1"/>
</dbReference>
<dbReference type="GO" id="GO:0000981">
    <property type="term" value="F:DNA-binding transcription factor activity, RNA polymerase II-specific"/>
    <property type="evidence" value="ECO:0007669"/>
    <property type="project" value="InterPro"/>
</dbReference>
<name>A0A6G1GFR8_9PEZI</name>
<dbReference type="InterPro" id="IPR001138">
    <property type="entry name" value="Zn2Cys6_DnaBD"/>
</dbReference>
<evidence type="ECO:0000259" key="9">
    <source>
        <dbReference type="PROSITE" id="PS50157"/>
    </source>
</evidence>
<feature type="domain" description="C2H2-type" evidence="9">
    <location>
        <begin position="4"/>
        <end position="33"/>
    </location>
</feature>
<reference evidence="12" key="2">
    <citation type="submission" date="2020-04" db="EMBL/GenBank/DDBJ databases">
        <authorList>
            <consortium name="NCBI Genome Project"/>
        </authorList>
    </citation>
    <scope>NUCLEOTIDE SEQUENCE</scope>
    <source>
        <strain evidence="12">CBS 781.70</strain>
    </source>
</reference>
<dbReference type="PROSITE" id="PS00028">
    <property type="entry name" value="ZINC_FINGER_C2H2_1"/>
    <property type="match status" value="2"/>
</dbReference>
<evidence type="ECO:0000256" key="2">
    <source>
        <dbReference type="ARBA" id="ARBA00022833"/>
    </source>
</evidence>
<evidence type="ECO:0000313" key="11">
    <source>
        <dbReference type="Proteomes" id="UP000504638"/>
    </source>
</evidence>
<dbReference type="Pfam" id="PF04082">
    <property type="entry name" value="Fungal_trans"/>
    <property type="match status" value="1"/>
</dbReference>
<keyword evidence="1" id="KW-0479">Metal-binding</keyword>
<dbReference type="InterPro" id="IPR036864">
    <property type="entry name" value="Zn2-C6_fun-type_DNA-bd_sf"/>
</dbReference>
<evidence type="ECO:0000313" key="10">
    <source>
        <dbReference type="EMBL" id="KAF1816700.1"/>
    </source>
</evidence>
<feature type="region of interest" description="Disordered" evidence="7">
    <location>
        <begin position="795"/>
        <end position="827"/>
    </location>
</feature>
<feature type="region of interest" description="Disordered" evidence="7">
    <location>
        <begin position="304"/>
        <end position="327"/>
    </location>
</feature>
<dbReference type="SMART" id="SM00355">
    <property type="entry name" value="ZnF_C2H2"/>
    <property type="match status" value="2"/>
</dbReference>
<evidence type="ECO:0000256" key="5">
    <source>
        <dbReference type="ARBA" id="ARBA00023242"/>
    </source>
</evidence>
<gene>
    <name evidence="10 12" type="ORF">P152DRAFT_133990</name>
</gene>
<sequence>MQSFPCPHSDCDRSYPTKNSLARHVHNHREADHECDLCGVKFRRRDILLRHRKIHTGSKTLGEPANPDANLRKRRRCHTACQLCRKARSKCDGEQPCSTCRAAEKECEYDHNTLRLSHKPLLSADAESSPNYRGIPGDDTVPVPSGADPRILPQLEPHGVSSSTWQQIPIQEQSYVPDVEAPMKTVDRRVDTHAIASEQLVNSSALNGQQTVGGYNGGFDEATLIESSLETPHWQWMHEDMFLQTNPSSVWLTEYSQQRFPPNALPQPGSMSMDHAAAPVMQLPSPPTTIGWSNTAQAVQNQSNFPDVPGPAHPNQARGSPFTHGPRDKLDHHGVDAILKVAQASSSQSDVVRDMVDYAKKVGINSAVHDANHGEFWRMISARVDEAFFPGVTSREGPFTLHRFIDLYFAHFHLLWVLIVNPHKIDFNTLHPIIYLTLASIGGMYDGNQGATCGALLHEALRGVLTANPAQFAESEPEPLWLVQALVLTQLAAVYFGHRRAFSAAQHIGCILFTQSRRMNLFSARRYRRKHIEAMRRAQSIEQRRKIWITLESKVRLAYGIYRADIYLSVLLNTRPFMSHSEMEVEVDEYVFNPDIINRMDEHINSTIHDPNALRHKLLFSDLLRIALDREEPLPALSLPQHEILIWSLNEDIWEYCHDPSAVSRLTGVPAVIPGGLRPQLSAPTRQLDSSIPYSSDAHSFQRSERPPNTPYIHDEPIGYSRRTMGDLRSSSDRLFAALTKWERSFVVVSQDPVQQERFRDKVVVSLLLYHLTYIRLNAPIESLHQICYSLEDREGGGRMPDGSAPRSRQPSGAGLSSTGHGHPARSPDGELLAALSMWLASGQAEIAVEHACQIWAIIAKELTRPTHQRAKLNLMAFIGLHHSGAVVWSWSLGKKRENTSGPPDHLTSPSLDQGQVLGRHWQFTSDAKASQWPLSAPTRNLVLPVGKIAAEVSEGKDGAAAVRVIAALAESPNSTAESSASRSTMDGPSSARYPNAVGPPGTVIKSHAMPADVQMCREEIPRLLASFARLYEQVNPAWGVRSSFAQAAWRLARTEAPSWFG</sequence>